<dbReference type="HOGENOM" id="CLU_874498_0_0_1"/>
<accession>S0EMA8</accession>
<dbReference type="RefSeq" id="XP_023438234.1">
    <property type="nucleotide sequence ID" value="XM_023571179.1"/>
</dbReference>
<proteinExistence type="predicted"/>
<dbReference type="GeneID" id="35407631"/>
<dbReference type="STRING" id="1279085.S0EMA8"/>
<dbReference type="VEuPathDB" id="FungiDB:FFUJ_14179"/>
<organism evidence="1 2">
    <name type="scientific">Gibberella fujikuroi (strain CBS 195.34 / IMI 58289 / NRRL A-6831)</name>
    <name type="common">Bakanae and foot rot disease fungus</name>
    <name type="synonym">Fusarium fujikuroi</name>
    <dbReference type="NCBI Taxonomy" id="1279085"/>
    <lineage>
        <taxon>Eukaryota</taxon>
        <taxon>Fungi</taxon>
        <taxon>Dikarya</taxon>
        <taxon>Ascomycota</taxon>
        <taxon>Pezizomycotina</taxon>
        <taxon>Sordariomycetes</taxon>
        <taxon>Hypocreomycetidae</taxon>
        <taxon>Hypocreales</taxon>
        <taxon>Nectriaceae</taxon>
        <taxon>Fusarium</taxon>
        <taxon>Fusarium fujikuroi species complex</taxon>
    </lineage>
</organism>
<evidence type="ECO:0000313" key="2">
    <source>
        <dbReference type="Proteomes" id="UP000016800"/>
    </source>
</evidence>
<dbReference type="EMBL" id="HF679034">
    <property type="protein sequence ID" value="CCT76188.1"/>
    <property type="molecule type" value="Genomic_DNA"/>
</dbReference>
<dbReference type="AlphaFoldDB" id="S0EMA8"/>
<keyword evidence="2" id="KW-1185">Reference proteome</keyword>
<dbReference type="Proteomes" id="UP000016800">
    <property type="component" value="Chromosome XII"/>
</dbReference>
<protein>
    <submittedName>
        <fullName evidence="1">Uncharacterized protein</fullName>
    </submittedName>
</protein>
<name>S0EMA8_GIBF5</name>
<reference evidence="2" key="1">
    <citation type="journal article" date="2013" name="PLoS Pathog.">
        <title>Deciphering the cryptic genome: genome-wide analyses of the rice pathogen Fusarium fujikuroi reveal complex regulation of secondary metabolism and novel metabolites.</title>
        <authorList>
            <person name="Wiemann P."/>
            <person name="Sieber C.M."/>
            <person name="von Bargen K.W."/>
            <person name="Studt L."/>
            <person name="Niehaus E.M."/>
            <person name="Espino J.J."/>
            <person name="Huss K."/>
            <person name="Michielse C.B."/>
            <person name="Albermann S."/>
            <person name="Wagner D."/>
            <person name="Bergner S.V."/>
            <person name="Connolly L.R."/>
            <person name="Fischer A."/>
            <person name="Reuter G."/>
            <person name="Kleigrewe K."/>
            <person name="Bald T."/>
            <person name="Wingfield B.D."/>
            <person name="Ophir R."/>
            <person name="Freeman S."/>
            <person name="Hippler M."/>
            <person name="Smith K.M."/>
            <person name="Brown D.W."/>
            <person name="Proctor R.H."/>
            <person name="Munsterkotter M."/>
            <person name="Freitag M."/>
            <person name="Humpf H.U."/>
            <person name="Guldener U."/>
            <person name="Tudzynski B."/>
        </authorList>
    </citation>
    <scope>NUCLEOTIDE SEQUENCE [LARGE SCALE GENOMIC DNA]</scope>
    <source>
        <strain evidence="2">CBS 195.34 / IMI 58289 / NRRL A-6831</strain>
    </source>
</reference>
<evidence type="ECO:0000313" key="1">
    <source>
        <dbReference type="EMBL" id="CCT76188.1"/>
    </source>
</evidence>
<sequence length="318" mass="34650">MSSARLGSGNVLPLRTCTTVAWHLLDDLGNLHTCSAHWAPMSPVHESPLLPTRRRDESINTITRLHGSGKPNILDATCFVLGITNMPIVQASKGRELLFPNGSGKSNIGVMASRQGLQQRCILVPEDEQTRDCCSHATGSGGRGDDGILCQIEITPSQVVITSTTAIAAGLEASTDKHICRCRDCLEVACLRSWERQEPSLRYPQTLLEILEDAAAVQEATRLDLGPYTLPSPIKAACKHHHSTPYRRQGSQWRARFVSPSSNQETLHSRPLFLSSSFTPKMPLLRVPYLSESPRIASRTTTSIVTYVAETAADAGTS</sequence>
<gene>
    <name evidence="1" type="ORF">FFUJ_14179</name>
</gene>